<evidence type="ECO:0000313" key="2">
    <source>
        <dbReference type="Proteomes" id="UP000694397"/>
    </source>
</evidence>
<organism evidence="1 2">
    <name type="scientific">Scleropages formosus</name>
    <name type="common">Asian bonytongue</name>
    <name type="synonym">Osteoglossum formosum</name>
    <dbReference type="NCBI Taxonomy" id="113540"/>
    <lineage>
        <taxon>Eukaryota</taxon>
        <taxon>Metazoa</taxon>
        <taxon>Chordata</taxon>
        <taxon>Craniata</taxon>
        <taxon>Vertebrata</taxon>
        <taxon>Euteleostomi</taxon>
        <taxon>Actinopterygii</taxon>
        <taxon>Neopterygii</taxon>
        <taxon>Teleostei</taxon>
        <taxon>Osteoglossocephala</taxon>
        <taxon>Osteoglossomorpha</taxon>
        <taxon>Osteoglossiformes</taxon>
        <taxon>Osteoglossidae</taxon>
        <taxon>Scleropages</taxon>
    </lineage>
</organism>
<dbReference type="Pfam" id="PF15224">
    <property type="entry name" value="SCRG1"/>
    <property type="match status" value="1"/>
</dbReference>
<gene>
    <name evidence="1" type="primary">SCRG1</name>
</gene>
<proteinExistence type="predicted"/>
<keyword evidence="2" id="KW-1185">Reference proteome</keyword>
<dbReference type="OrthoDB" id="8865355at2759"/>
<dbReference type="Ensembl" id="ENSSFOT00015046922.1">
    <property type="protein sequence ID" value="ENSSFOP00015051880.1"/>
    <property type="gene ID" value="ENSSFOG00015029537.1"/>
</dbReference>
<protein>
    <submittedName>
        <fullName evidence="1">Stimulator of chondrosis 1</fullName>
    </submittedName>
</protein>
<dbReference type="GeneTree" id="ENSGT00390000009191"/>
<dbReference type="Proteomes" id="UP000694397">
    <property type="component" value="Chromosome 16"/>
</dbReference>
<reference evidence="1" key="3">
    <citation type="submission" date="2025-09" db="UniProtKB">
        <authorList>
            <consortium name="Ensembl"/>
        </authorList>
    </citation>
    <scope>IDENTIFICATION</scope>
</reference>
<reference evidence="1 2" key="1">
    <citation type="submission" date="2019-04" db="EMBL/GenBank/DDBJ databases">
        <authorList>
            <consortium name="Wellcome Sanger Institute Data Sharing"/>
        </authorList>
    </citation>
    <scope>NUCLEOTIDE SEQUENCE [LARGE SCALE GENOMIC DNA]</scope>
</reference>
<sequence length="163" mass="17996">MSHKGLKPVNGNKLIWARRWGTGVQSRSLANEMMNVSKLSVILLLLGLLACNAIPSNMWSCNKKMLKERDCHSLAGVGDLSPIESLHGHFWGGDRCDTVCYCNFRELLCCPSDVFFGPRVSFVIPCQKGLGGISAGEARLQRWEAKHPPKTLASMDEAHLSSR</sequence>
<dbReference type="PANTHER" id="PTHR17463:SF0">
    <property type="entry name" value="SCRAPIE-RESPONSIVE PROTEIN 1"/>
    <property type="match status" value="1"/>
</dbReference>
<dbReference type="AlphaFoldDB" id="A0A8C9TGS8"/>
<accession>A0A8C9TGS8</accession>
<reference evidence="1" key="2">
    <citation type="submission" date="2025-08" db="UniProtKB">
        <authorList>
            <consortium name="Ensembl"/>
        </authorList>
    </citation>
    <scope>IDENTIFICATION</scope>
</reference>
<evidence type="ECO:0000313" key="1">
    <source>
        <dbReference type="Ensembl" id="ENSSFOP00015051880.1"/>
    </source>
</evidence>
<name>A0A8C9TGS8_SCLFO</name>
<dbReference type="PANTHER" id="PTHR17463">
    <property type="entry name" value="SCRAPIE-RESPONSIVE PROTEIN 1 SCRG1"/>
    <property type="match status" value="1"/>
</dbReference>
<dbReference type="InterPro" id="IPR028063">
    <property type="entry name" value="SCRG1"/>
</dbReference>